<keyword evidence="6" id="KW-0282">Flagellum</keyword>
<reference evidence="6 7" key="1">
    <citation type="submission" date="2018-11" db="EMBL/GenBank/DDBJ databases">
        <title>Pseudaminobacter arsenicus sp. nov., an arsenic-resistant bacterium isolated from arsenic-rich aquifers.</title>
        <authorList>
            <person name="Mu Y."/>
        </authorList>
    </citation>
    <scope>NUCLEOTIDE SEQUENCE [LARGE SCALE GENOMIC DNA]</scope>
    <source>
        <strain evidence="6 7">CB3</strain>
    </source>
</reference>
<evidence type="ECO:0000313" key="6">
    <source>
        <dbReference type="EMBL" id="RUM97531.1"/>
    </source>
</evidence>
<dbReference type="InterPro" id="IPR001492">
    <property type="entry name" value="Flagellin"/>
</dbReference>
<dbReference type="PANTHER" id="PTHR42792">
    <property type="entry name" value="FLAGELLIN"/>
    <property type="match status" value="1"/>
</dbReference>
<dbReference type="InterPro" id="IPR046358">
    <property type="entry name" value="Flagellin_C"/>
</dbReference>
<dbReference type="GO" id="GO:0009288">
    <property type="term" value="C:bacterial-type flagellum"/>
    <property type="evidence" value="ECO:0007669"/>
    <property type="project" value="UniProtKB-SubCell"/>
</dbReference>
<name>A0A432V5V1_9HYPH</name>
<evidence type="ECO:0000259" key="4">
    <source>
        <dbReference type="Pfam" id="PF00669"/>
    </source>
</evidence>
<dbReference type="AlphaFoldDB" id="A0A432V5V1"/>
<keyword evidence="2 3" id="KW-0975">Bacterial flagellum</keyword>
<dbReference type="GO" id="GO:0005198">
    <property type="term" value="F:structural molecule activity"/>
    <property type="evidence" value="ECO:0007669"/>
    <property type="project" value="UniProtKB-UniRule"/>
</dbReference>
<keyword evidence="3" id="KW-0964">Secreted</keyword>
<comment type="similarity">
    <text evidence="1 3">Belongs to the bacterial flagellin family.</text>
</comment>
<feature type="domain" description="Flagellin C-terminal" evidence="5">
    <location>
        <begin position="263"/>
        <end position="346"/>
    </location>
</feature>
<evidence type="ECO:0000313" key="7">
    <source>
        <dbReference type="Proteomes" id="UP000281647"/>
    </source>
</evidence>
<dbReference type="OrthoDB" id="8004955at2"/>
<dbReference type="RefSeq" id="WP_128627123.1">
    <property type="nucleotide sequence ID" value="NZ_RKST01000011.1"/>
</dbReference>
<keyword evidence="7" id="KW-1185">Reference proteome</keyword>
<keyword evidence="6" id="KW-0969">Cilium</keyword>
<comment type="function">
    <text evidence="3">Flagellin is the subunit protein which polymerizes to form the filaments of bacterial flagella.</text>
</comment>
<protein>
    <recommendedName>
        <fullName evidence="3">Flagellin</fullName>
    </recommendedName>
</protein>
<organism evidence="6 7">
    <name type="scientific">Borborobacter arsenicus</name>
    <dbReference type="NCBI Taxonomy" id="1851146"/>
    <lineage>
        <taxon>Bacteria</taxon>
        <taxon>Pseudomonadati</taxon>
        <taxon>Pseudomonadota</taxon>
        <taxon>Alphaproteobacteria</taxon>
        <taxon>Hyphomicrobiales</taxon>
        <taxon>Phyllobacteriaceae</taxon>
        <taxon>Borborobacter</taxon>
    </lineage>
</organism>
<dbReference type="Proteomes" id="UP000281647">
    <property type="component" value="Unassembled WGS sequence"/>
</dbReference>
<evidence type="ECO:0000259" key="5">
    <source>
        <dbReference type="Pfam" id="PF00700"/>
    </source>
</evidence>
<evidence type="ECO:0000256" key="2">
    <source>
        <dbReference type="ARBA" id="ARBA00023143"/>
    </source>
</evidence>
<sequence>MKAFFVSSSAVSEALRYSVMRSQSALVKAQKEATTGFVADSGLALGARTSQTVSFARELERMKAIVSTNAVISSRLSATQEGLDRVSDLAQSFLSTLTTNLAGKTTSRVSVDEANRTLSTLTSVLNTNLNGEYLFAGINTDQKPLADYEAASASKAAYDAAFAQYLADTGASAADPFPTPADIDSFVTNYMDPLFMGGGWSDWSSASDQRISSRIALNEKTDTSVTANNEGIRKLVMASTIVIETLSGDMDEAARGRLIESTMSMIGEALADLTQLRAETGMTQKRVTEASERLGAQADIFERHLLKMEGVDPYEAATRANDLLGDIEASYALTARIQQLSLLKFIS</sequence>
<keyword evidence="6" id="KW-0966">Cell projection</keyword>
<dbReference type="NCBIfam" id="NF004669">
    <property type="entry name" value="PRK06008.1"/>
    <property type="match status" value="1"/>
</dbReference>
<proteinExistence type="inferred from homology"/>
<accession>A0A432V5V1</accession>
<comment type="caution">
    <text evidence="6">The sequence shown here is derived from an EMBL/GenBank/DDBJ whole genome shotgun (WGS) entry which is preliminary data.</text>
</comment>
<gene>
    <name evidence="6" type="ORF">EET67_12835</name>
</gene>
<feature type="domain" description="Flagellin N-terminal" evidence="4">
    <location>
        <begin position="6"/>
        <end position="140"/>
    </location>
</feature>
<comment type="subcellular location">
    <subcellularLocation>
        <location evidence="3">Secreted</location>
    </subcellularLocation>
    <subcellularLocation>
        <location evidence="3">Bacterial flagellum</location>
    </subcellularLocation>
</comment>
<dbReference type="Pfam" id="PF00700">
    <property type="entry name" value="Flagellin_C"/>
    <property type="match status" value="1"/>
</dbReference>
<dbReference type="Pfam" id="PF00669">
    <property type="entry name" value="Flagellin_N"/>
    <property type="match status" value="1"/>
</dbReference>
<evidence type="ECO:0000256" key="3">
    <source>
        <dbReference type="RuleBase" id="RU362073"/>
    </source>
</evidence>
<dbReference type="SUPFAM" id="SSF64518">
    <property type="entry name" value="Phase 1 flagellin"/>
    <property type="match status" value="1"/>
</dbReference>
<dbReference type="Gene3D" id="1.20.1330.10">
    <property type="entry name" value="f41 fragment of flagellin, N-terminal domain"/>
    <property type="match status" value="1"/>
</dbReference>
<dbReference type="GO" id="GO:0005576">
    <property type="term" value="C:extracellular region"/>
    <property type="evidence" value="ECO:0007669"/>
    <property type="project" value="UniProtKB-SubCell"/>
</dbReference>
<evidence type="ECO:0000256" key="1">
    <source>
        <dbReference type="ARBA" id="ARBA00005709"/>
    </source>
</evidence>
<dbReference type="EMBL" id="RKST01000011">
    <property type="protein sequence ID" value="RUM97531.1"/>
    <property type="molecule type" value="Genomic_DNA"/>
</dbReference>
<dbReference type="InterPro" id="IPR001029">
    <property type="entry name" value="Flagellin_N"/>
</dbReference>
<dbReference type="PANTHER" id="PTHR42792:SF1">
    <property type="entry name" value="FLAGELLAR HOOK-ASSOCIATED PROTEIN 3"/>
    <property type="match status" value="1"/>
</dbReference>